<dbReference type="Proteomes" id="UP001159364">
    <property type="component" value="Linkage Group LG06"/>
</dbReference>
<sequence>MSVETPRDYLRPDNPKHPKKSRPPDFPPVPDAPSGSDRTISLLPSSLPLHVPSYQEKLLGKLAQVQDTPKEAPVDLLAAKLTTLSYRNNDPQCPDFTIDSTFKNQLVSTWQQALIVKVLGRSIGYKALYTRIHQLWKPKGALNILDLGSEYFLIQFTTDDGRTNVLANGPWMIKGHYLTVLDTGVPPFHSFHTQTSHLGSVSGAASYVLQ</sequence>
<comment type="caution">
    <text evidence="3">The sequence shown here is derived from an EMBL/GenBank/DDBJ whole genome shotgun (WGS) entry which is preliminary data.</text>
</comment>
<gene>
    <name evidence="3" type="ORF">K2173_012229</name>
</gene>
<dbReference type="AlphaFoldDB" id="A0AAV8T7S2"/>
<evidence type="ECO:0000256" key="1">
    <source>
        <dbReference type="SAM" id="MobiDB-lite"/>
    </source>
</evidence>
<dbReference type="EMBL" id="JAIWQS010000006">
    <property type="protein sequence ID" value="KAJ8762737.1"/>
    <property type="molecule type" value="Genomic_DNA"/>
</dbReference>
<dbReference type="Pfam" id="PF14111">
    <property type="entry name" value="DUF4283"/>
    <property type="match status" value="1"/>
</dbReference>
<dbReference type="InterPro" id="IPR040256">
    <property type="entry name" value="At4g02000-like"/>
</dbReference>
<evidence type="ECO:0000259" key="2">
    <source>
        <dbReference type="Pfam" id="PF14111"/>
    </source>
</evidence>
<feature type="domain" description="DUF4283" evidence="2">
    <location>
        <begin position="109"/>
        <end position="180"/>
    </location>
</feature>
<accession>A0AAV8T7S2</accession>
<organism evidence="3 4">
    <name type="scientific">Erythroxylum novogranatense</name>
    <dbReference type="NCBI Taxonomy" id="1862640"/>
    <lineage>
        <taxon>Eukaryota</taxon>
        <taxon>Viridiplantae</taxon>
        <taxon>Streptophyta</taxon>
        <taxon>Embryophyta</taxon>
        <taxon>Tracheophyta</taxon>
        <taxon>Spermatophyta</taxon>
        <taxon>Magnoliopsida</taxon>
        <taxon>eudicotyledons</taxon>
        <taxon>Gunneridae</taxon>
        <taxon>Pentapetalae</taxon>
        <taxon>rosids</taxon>
        <taxon>fabids</taxon>
        <taxon>Malpighiales</taxon>
        <taxon>Erythroxylaceae</taxon>
        <taxon>Erythroxylum</taxon>
    </lineage>
</organism>
<evidence type="ECO:0000313" key="4">
    <source>
        <dbReference type="Proteomes" id="UP001159364"/>
    </source>
</evidence>
<evidence type="ECO:0000313" key="3">
    <source>
        <dbReference type="EMBL" id="KAJ8762737.1"/>
    </source>
</evidence>
<protein>
    <recommendedName>
        <fullName evidence="2">DUF4283 domain-containing protein</fullName>
    </recommendedName>
</protein>
<name>A0AAV8T7S2_9ROSI</name>
<feature type="compositionally biased region" description="Basic and acidic residues" evidence="1">
    <location>
        <begin position="1"/>
        <end position="16"/>
    </location>
</feature>
<dbReference type="PANTHER" id="PTHR31286:SF99">
    <property type="entry name" value="DUF4283 DOMAIN-CONTAINING PROTEIN"/>
    <property type="match status" value="1"/>
</dbReference>
<proteinExistence type="predicted"/>
<feature type="region of interest" description="Disordered" evidence="1">
    <location>
        <begin position="1"/>
        <end position="38"/>
    </location>
</feature>
<keyword evidence="4" id="KW-1185">Reference proteome</keyword>
<dbReference type="InterPro" id="IPR025558">
    <property type="entry name" value="DUF4283"/>
</dbReference>
<dbReference type="PANTHER" id="PTHR31286">
    <property type="entry name" value="GLYCINE-RICH CELL WALL STRUCTURAL PROTEIN 1.8-LIKE"/>
    <property type="match status" value="1"/>
</dbReference>
<reference evidence="3 4" key="1">
    <citation type="submission" date="2021-09" db="EMBL/GenBank/DDBJ databases">
        <title>Genomic insights and catalytic innovation underlie evolution of tropane alkaloids biosynthesis.</title>
        <authorList>
            <person name="Wang Y.-J."/>
            <person name="Tian T."/>
            <person name="Huang J.-P."/>
            <person name="Huang S.-X."/>
        </authorList>
    </citation>
    <scope>NUCLEOTIDE SEQUENCE [LARGE SCALE GENOMIC DNA]</scope>
    <source>
        <strain evidence="3">KIB-2018</strain>
        <tissue evidence="3">Leaf</tissue>
    </source>
</reference>